<feature type="region of interest" description="Disordered" evidence="5">
    <location>
        <begin position="510"/>
        <end position="530"/>
    </location>
</feature>
<keyword evidence="2 4" id="KW-0378">Hydrolase</keyword>
<dbReference type="InterPro" id="IPR029052">
    <property type="entry name" value="Metallo-depent_PP-like"/>
</dbReference>
<feature type="domain" description="Purple acid phosphatase C-terminal" evidence="7">
    <location>
        <begin position="414"/>
        <end position="479"/>
    </location>
</feature>
<organism evidence="9 10">
    <name type="scientific">Calycina marina</name>
    <dbReference type="NCBI Taxonomy" id="1763456"/>
    <lineage>
        <taxon>Eukaryota</taxon>
        <taxon>Fungi</taxon>
        <taxon>Dikarya</taxon>
        <taxon>Ascomycota</taxon>
        <taxon>Pezizomycotina</taxon>
        <taxon>Leotiomycetes</taxon>
        <taxon>Helotiales</taxon>
        <taxon>Pezizellaceae</taxon>
        <taxon>Calycina</taxon>
    </lineage>
</organism>
<dbReference type="GO" id="GO:0003993">
    <property type="term" value="F:acid phosphatase activity"/>
    <property type="evidence" value="ECO:0007669"/>
    <property type="project" value="UniProtKB-EC"/>
</dbReference>
<dbReference type="Pfam" id="PF00149">
    <property type="entry name" value="Metallophos"/>
    <property type="match status" value="1"/>
</dbReference>
<evidence type="ECO:0000259" key="6">
    <source>
        <dbReference type="Pfam" id="PF00149"/>
    </source>
</evidence>
<dbReference type="Gene3D" id="3.60.21.10">
    <property type="match status" value="1"/>
</dbReference>
<evidence type="ECO:0000256" key="5">
    <source>
        <dbReference type="SAM" id="MobiDB-lite"/>
    </source>
</evidence>
<dbReference type="Pfam" id="PF16656">
    <property type="entry name" value="Pur_ac_phosph_N"/>
    <property type="match status" value="1"/>
</dbReference>
<evidence type="ECO:0000256" key="3">
    <source>
        <dbReference type="ARBA" id="ARBA00023180"/>
    </source>
</evidence>
<dbReference type="AlphaFoldDB" id="A0A9P7Z406"/>
<dbReference type="PANTHER" id="PTHR22953">
    <property type="entry name" value="ACID PHOSPHATASE RELATED"/>
    <property type="match status" value="1"/>
</dbReference>
<dbReference type="SUPFAM" id="SSF49363">
    <property type="entry name" value="Purple acid phosphatase, N-terminal domain"/>
    <property type="match status" value="1"/>
</dbReference>
<dbReference type="InterPro" id="IPR015914">
    <property type="entry name" value="PAPs_N"/>
</dbReference>
<dbReference type="EMBL" id="MU253876">
    <property type="protein sequence ID" value="KAG9244901.1"/>
    <property type="molecule type" value="Genomic_DNA"/>
</dbReference>
<dbReference type="EC" id="3.1.3.2" evidence="4"/>
<feature type="compositionally biased region" description="Low complexity" evidence="5">
    <location>
        <begin position="510"/>
        <end position="528"/>
    </location>
</feature>
<keyword evidence="3" id="KW-0325">Glycoprotein</keyword>
<reference evidence="9" key="1">
    <citation type="journal article" date="2021" name="IMA Fungus">
        <title>Genomic characterization of three marine fungi, including Emericellopsis atlantica sp. nov. with signatures of a generalist lifestyle and marine biomass degradation.</title>
        <authorList>
            <person name="Hagestad O.C."/>
            <person name="Hou L."/>
            <person name="Andersen J.H."/>
            <person name="Hansen E.H."/>
            <person name="Altermark B."/>
            <person name="Li C."/>
            <person name="Kuhnert E."/>
            <person name="Cox R.J."/>
            <person name="Crous P.W."/>
            <person name="Spatafora J.W."/>
            <person name="Lail K."/>
            <person name="Amirebrahimi M."/>
            <person name="Lipzen A."/>
            <person name="Pangilinan J."/>
            <person name="Andreopoulos W."/>
            <person name="Hayes R.D."/>
            <person name="Ng V."/>
            <person name="Grigoriev I.V."/>
            <person name="Jackson S.A."/>
            <person name="Sutton T.D.S."/>
            <person name="Dobson A.D.W."/>
            <person name="Rama T."/>
        </authorList>
    </citation>
    <scope>NUCLEOTIDE SEQUENCE</scope>
    <source>
        <strain evidence="9">TRa3180A</strain>
    </source>
</reference>
<evidence type="ECO:0000256" key="4">
    <source>
        <dbReference type="RuleBase" id="RU361203"/>
    </source>
</evidence>
<accession>A0A9P7Z406</accession>
<dbReference type="InterPro" id="IPR008963">
    <property type="entry name" value="Purple_acid_Pase-like_N"/>
</dbReference>
<feature type="domain" description="Purple acid phosphatase N-terminal" evidence="8">
    <location>
        <begin position="34"/>
        <end position="105"/>
    </location>
</feature>
<evidence type="ECO:0000313" key="9">
    <source>
        <dbReference type="EMBL" id="KAG9244901.1"/>
    </source>
</evidence>
<dbReference type="Proteomes" id="UP000887226">
    <property type="component" value="Unassembled WGS sequence"/>
</dbReference>
<comment type="catalytic activity">
    <reaction evidence="4">
        <text>a phosphate monoester + H2O = an alcohol + phosphate</text>
        <dbReference type="Rhea" id="RHEA:15017"/>
        <dbReference type="ChEBI" id="CHEBI:15377"/>
        <dbReference type="ChEBI" id="CHEBI:30879"/>
        <dbReference type="ChEBI" id="CHEBI:43474"/>
        <dbReference type="ChEBI" id="CHEBI:67140"/>
        <dbReference type="EC" id="3.1.3.2"/>
    </reaction>
</comment>
<keyword evidence="10" id="KW-1185">Reference proteome</keyword>
<dbReference type="SUPFAM" id="SSF56300">
    <property type="entry name" value="Metallo-dependent phosphatases"/>
    <property type="match status" value="1"/>
</dbReference>
<dbReference type="Gene3D" id="2.60.40.380">
    <property type="entry name" value="Purple acid phosphatase-like, N-terminal"/>
    <property type="match status" value="1"/>
</dbReference>
<evidence type="ECO:0000259" key="7">
    <source>
        <dbReference type="Pfam" id="PF14008"/>
    </source>
</evidence>
<evidence type="ECO:0000259" key="8">
    <source>
        <dbReference type="Pfam" id="PF16656"/>
    </source>
</evidence>
<keyword evidence="1" id="KW-0732">Signal</keyword>
<evidence type="ECO:0000256" key="2">
    <source>
        <dbReference type="ARBA" id="ARBA00022801"/>
    </source>
</evidence>
<dbReference type="CDD" id="cd00839">
    <property type="entry name" value="MPP_PAPs"/>
    <property type="match status" value="1"/>
</dbReference>
<protein>
    <recommendedName>
        <fullName evidence="4">Purple acid phosphatase</fullName>
        <ecNumber evidence="4">3.1.3.2</ecNumber>
    </recommendedName>
</protein>
<sequence>MYFHQLLKAAVLGMAYFRQVNADPLRYNMSLNSQVRSAYAGPHAITVSWNTYYELTPPIVHFGESKNALSRRASSDVSVTYPTSLTYNNHVRIEGLQPDTKYWYLPEHLINSTEAVGPFTFRTPRLIGDETPYSVALIVDMGAMGSEGLGDTAGATIATQDILMPGEQNTIQSLAKAVDSYDFVMHPGDLAYADTWLTEVNQGYLNATTDLEGGAKAYESILDDFYDQCTSFTQHVPYMTAPGNHEANCIDAAYDCPVGQTNFTGYENHFRMPSDVANQAPNNFGVGNMWYSYDNGMVHYIMLDMETDMPDYAEESFDPIQFGSYLYQQRDFLAADLAAVDRCMTPWIVVTGHRQWYSSSSDGQCIACQNIFEELFNEYQIDIYLSGHYHVYERQHSIGLNGTIDPKGMNDPVAPWYIINGIGGHYGGLNPFNVAKSPYQVYGLSILNATYGWSKLTFHNRTHLTHDFINSSSDAVLDTATLYKSHNFGAACKPVVLPSSTISSSTNSSMPAGASASGLPSSSISSNATSMPSTFLSRTLAVPTTSSSVSG</sequence>
<evidence type="ECO:0000256" key="1">
    <source>
        <dbReference type="ARBA" id="ARBA00022729"/>
    </source>
</evidence>
<evidence type="ECO:0000313" key="10">
    <source>
        <dbReference type="Proteomes" id="UP000887226"/>
    </source>
</evidence>
<dbReference type="InterPro" id="IPR025733">
    <property type="entry name" value="PAPs_C"/>
</dbReference>
<comment type="similarity">
    <text evidence="4">Belongs to the metallophosphoesterase superfamily. Purple acid phosphatase family.</text>
</comment>
<dbReference type="Pfam" id="PF14008">
    <property type="entry name" value="Metallophos_C"/>
    <property type="match status" value="1"/>
</dbReference>
<name>A0A9P7Z406_9HELO</name>
<feature type="domain" description="Calcineurin-like phosphoesterase" evidence="6">
    <location>
        <begin position="165"/>
        <end position="392"/>
    </location>
</feature>
<comment type="caution">
    <text evidence="9">The sequence shown here is derived from an EMBL/GenBank/DDBJ whole genome shotgun (WGS) entry which is preliminary data.</text>
</comment>
<dbReference type="PANTHER" id="PTHR22953:SF145">
    <property type="entry name" value="PURPLE ACID PHOSPHATASE"/>
    <property type="match status" value="1"/>
</dbReference>
<gene>
    <name evidence="9" type="ORF">BJ878DRAFT_567168</name>
</gene>
<dbReference type="GO" id="GO:0046872">
    <property type="term" value="F:metal ion binding"/>
    <property type="evidence" value="ECO:0007669"/>
    <property type="project" value="InterPro"/>
</dbReference>
<dbReference type="InterPro" id="IPR004843">
    <property type="entry name" value="Calcineurin-like_PHP"/>
</dbReference>
<dbReference type="InterPro" id="IPR039331">
    <property type="entry name" value="PAPs-like"/>
</dbReference>
<proteinExistence type="inferred from homology"/>
<dbReference type="InterPro" id="IPR041792">
    <property type="entry name" value="MPP_PAP"/>
</dbReference>
<dbReference type="OrthoDB" id="45007at2759"/>